<dbReference type="HOGENOM" id="CLU_148694_0_0_4"/>
<dbReference type="Proteomes" id="UP000017813">
    <property type="component" value="Unassembled WGS sequence"/>
</dbReference>
<dbReference type="EMBL" id="ADCY02000008">
    <property type="protein sequence ID" value="EFG31268.2"/>
    <property type="molecule type" value="Genomic_DNA"/>
</dbReference>
<organism evidence="1 2">
    <name type="scientific">Simonsiella muelleri ATCC 29453</name>
    <dbReference type="NCBI Taxonomy" id="641147"/>
    <lineage>
        <taxon>Bacteria</taxon>
        <taxon>Pseudomonadati</taxon>
        <taxon>Pseudomonadota</taxon>
        <taxon>Betaproteobacteria</taxon>
        <taxon>Neisseriales</taxon>
        <taxon>Neisseriaceae</taxon>
        <taxon>Simonsiella</taxon>
    </lineage>
</organism>
<evidence type="ECO:0000313" key="2">
    <source>
        <dbReference type="Proteomes" id="UP000017813"/>
    </source>
</evidence>
<dbReference type="STRING" id="641147.HMPREF9021_00536"/>
<sequence length="145" mass="16297">MMITNDKKWLLVGAALIILALLKGAMLLWWESRQPIHQTAKSCQITQSGCPFGQGANLQLVGVGDNKTPFHIRATGVAPNTQQMTASFSMVDMDMGFNRFVLNKQADGTWLAENVHLPLCTQSRHDWLIQWQVDDQHFQAAFQTK</sequence>
<reference evidence="1 2" key="1">
    <citation type="submission" date="2010-03" db="EMBL/GenBank/DDBJ databases">
        <authorList>
            <consortium name="The Broad Institute Genome Sequencing Platform"/>
            <person name="Ward D."/>
            <person name="Earl A."/>
            <person name="Feldgarden M."/>
            <person name="Gevers D."/>
            <person name="Young S."/>
            <person name="Zeng Q."/>
            <person name="Koehrsen M."/>
            <person name="Alvarado L."/>
            <person name="Berlin A.M."/>
            <person name="Borenstein D."/>
            <person name="Chapman S.B."/>
            <person name="Chen Z."/>
            <person name="Engels R."/>
            <person name="Freedman E."/>
            <person name="Gellesch M."/>
            <person name="Goldberg J."/>
            <person name="Griggs A."/>
            <person name="Gujja S."/>
            <person name="Heilman E.R."/>
            <person name="Heiman D.I."/>
            <person name="Hepburn T.A."/>
            <person name="Howarth C."/>
            <person name="Jen D."/>
            <person name="Larson L."/>
            <person name="Mehta T."/>
            <person name="Park D."/>
            <person name="Pearson M."/>
            <person name="Richards J."/>
            <person name="Roberts A."/>
            <person name="Saif S."/>
            <person name="Shea T.D."/>
            <person name="Shenoy N."/>
            <person name="Sisk P."/>
            <person name="Stolte C."/>
            <person name="Sykes S.N."/>
            <person name="Walk T."/>
            <person name="White J."/>
            <person name="Yandava C."/>
            <person name="Izard J."/>
            <person name="Baranova O.V."/>
            <person name="Blanton J.M."/>
            <person name="Tanner A.C."/>
            <person name="Dewhirst F."/>
            <person name="Haas B."/>
            <person name="Nusbaum C."/>
            <person name="Birren B."/>
        </authorList>
    </citation>
    <scope>NUCLEOTIDE SEQUENCE [LARGE SCALE GENOMIC DNA]</scope>
    <source>
        <strain evidence="1 2">ATCC 29453</strain>
    </source>
</reference>
<evidence type="ECO:0000313" key="1">
    <source>
        <dbReference type="EMBL" id="EFG31268.2"/>
    </source>
</evidence>
<name>V9H629_9NEIS</name>
<accession>V9H629</accession>
<dbReference type="eggNOG" id="ENOG5032WXT">
    <property type="taxonomic scope" value="Bacteria"/>
</dbReference>
<keyword evidence="2" id="KW-1185">Reference proteome</keyword>
<proteinExistence type="predicted"/>
<dbReference type="KEGG" id="smur:BWP33_10580"/>
<reference evidence="1 2" key="2">
    <citation type="submission" date="2011-10" db="EMBL/GenBank/DDBJ databases">
        <title>The Genome Sequence of Simonsiella muelleri ATCC 29453.</title>
        <authorList>
            <consortium name="The Broad Institute Genome Sequencing Platform"/>
            <consortium name="The Broad Institute Genome Sequencing Center for Infectious Disease"/>
            <person name="Earl A."/>
            <person name="Ward D."/>
            <person name="Feldgarden M."/>
            <person name="Gevers D."/>
            <person name="Izard J."/>
            <person name="Baranova O.V."/>
            <person name="Blanton J.M."/>
            <person name="Tanner A.C."/>
            <person name="Dewhirst F."/>
            <person name="Young S.K."/>
            <person name="Zeng Q."/>
            <person name="Gargeya S."/>
            <person name="Fitzgerald M."/>
            <person name="Haas B."/>
            <person name="Abouelleil A."/>
            <person name="Alvarado L."/>
            <person name="Arachchi H.M."/>
            <person name="Berlin A."/>
            <person name="Brown A."/>
            <person name="Chapman S.B."/>
            <person name="Chen Z."/>
            <person name="Dunbar C."/>
            <person name="Freedman E."/>
            <person name="Gearin G."/>
            <person name="Goldberg J."/>
            <person name="Griggs A."/>
            <person name="Gujja S."/>
            <person name="Heiman D."/>
            <person name="Howarth C."/>
            <person name="Larson L."/>
            <person name="Lui A."/>
            <person name="MacDonald P.J.P."/>
            <person name="Montmayeur A."/>
            <person name="Murphy C."/>
            <person name="Neiman D."/>
            <person name="Pearson M."/>
            <person name="Priest M."/>
            <person name="Roberts A."/>
            <person name="Saif S."/>
            <person name="Shea T."/>
            <person name="Shenoy N."/>
            <person name="Sisk P."/>
            <person name="Stolte C."/>
            <person name="Sykes S."/>
            <person name="Wortman J."/>
            <person name="Nusbaum C."/>
            <person name="Birren B."/>
        </authorList>
    </citation>
    <scope>NUCLEOTIDE SEQUENCE [LARGE SCALE GENOMIC DNA]</scope>
    <source>
        <strain evidence="1 2">ATCC 29453</strain>
    </source>
</reference>
<comment type="caution">
    <text evidence="1">The sequence shown here is derived from an EMBL/GenBank/DDBJ whole genome shotgun (WGS) entry which is preliminary data.</text>
</comment>
<protein>
    <submittedName>
        <fullName evidence="1">Uncharacterized protein</fullName>
    </submittedName>
</protein>
<dbReference type="AlphaFoldDB" id="V9H629"/>
<dbReference type="RefSeq" id="WP_002641324.1">
    <property type="nucleotide sequence ID" value="NZ_CP019448.1"/>
</dbReference>
<gene>
    <name evidence="1" type="ORF">HMPREF9021_00536</name>
</gene>